<protein>
    <recommendedName>
        <fullName evidence="3">ATP-dependent Lon protease</fullName>
    </recommendedName>
</protein>
<dbReference type="Proteomes" id="UP000480246">
    <property type="component" value="Unassembled WGS sequence"/>
</dbReference>
<dbReference type="OrthoDB" id="2456192at2"/>
<sequence length="81" mass="8999">MYILLSIILCSVLGYVLLMLGPIFGGIIAFGIVAGCLFRGIYLLNQINTKLSASEEEVKEHVNPLDSASSYKKYREERDAE</sequence>
<name>A0A7C8L8F5_9BACI</name>
<evidence type="ECO:0000313" key="1">
    <source>
        <dbReference type="EMBL" id="KAB8138153.1"/>
    </source>
</evidence>
<gene>
    <name evidence="1" type="ORF">F9U64_06315</name>
</gene>
<comment type="caution">
    <text evidence="1">The sequence shown here is derived from an EMBL/GenBank/DDBJ whole genome shotgun (WGS) entry which is preliminary data.</text>
</comment>
<dbReference type="RefSeq" id="WP_153402151.1">
    <property type="nucleotide sequence ID" value="NZ_ML762426.1"/>
</dbReference>
<evidence type="ECO:0008006" key="3">
    <source>
        <dbReference type="Google" id="ProtNLM"/>
    </source>
</evidence>
<dbReference type="AlphaFoldDB" id="A0A7C8L8F5"/>
<proteinExistence type="predicted"/>
<dbReference type="EMBL" id="WEID01000027">
    <property type="protein sequence ID" value="KAB8138153.1"/>
    <property type="molecule type" value="Genomic_DNA"/>
</dbReference>
<accession>A0A7C8L8F5</accession>
<organism evidence="1 2">
    <name type="scientific">Gracilibacillus oryzae</name>
    <dbReference type="NCBI Taxonomy" id="1672701"/>
    <lineage>
        <taxon>Bacteria</taxon>
        <taxon>Bacillati</taxon>
        <taxon>Bacillota</taxon>
        <taxon>Bacilli</taxon>
        <taxon>Bacillales</taxon>
        <taxon>Bacillaceae</taxon>
        <taxon>Gracilibacillus</taxon>
    </lineage>
</organism>
<evidence type="ECO:0000313" key="2">
    <source>
        <dbReference type="Proteomes" id="UP000480246"/>
    </source>
</evidence>
<reference evidence="1 2" key="1">
    <citation type="submission" date="2019-10" db="EMBL/GenBank/DDBJ databases">
        <title>Gracilibacillus sp. nov. isolated from rice seeds.</title>
        <authorList>
            <person name="He S."/>
        </authorList>
    </citation>
    <scope>NUCLEOTIDE SEQUENCE [LARGE SCALE GENOMIC DNA]</scope>
    <source>
        <strain evidence="1 2">TD8</strain>
    </source>
</reference>
<keyword evidence="2" id="KW-1185">Reference proteome</keyword>